<dbReference type="Gene3D" id="2.60.40.60">
    <property type="entry name" value="Cadherins"/>
    <property type="match status" value="4"/>
</dbReference>
<evidence type="ECO:0000256" key="9">
    <source>
        <dbReference type="RuleBase" id="RU003318"/>
    </source>
</evidence>
<dbReference type="GeneID" id="110078043"/>
<evidence type="ECO:0000256" key="2">
    <source>
        <dbReference type="ARBA" id="ARBA00022692"/>
    </source>
</evidence>
<keyword evidence="4 8" id="KW-0106">Calcium</keyword>
<evidence type="ECO:0000313" key="15">
    <source>
        <dbReference type="RefSeq" id="XP_072854864.1"/>
    </source>
</evidence>
<evidence type="ECO:0000256" key="7">
    <source>
        <dbReference type="ARBA" id="ARBA00023136"/>
    </source>
</evidence>
<dbReference type="SMART" id="SM00112">
    <property type="entry name" value="CA"/>
    <property type="match status" value="4"/>
</dbReference>
<feature type="chain" id="PRO_5045586344" evidence="12">
    <location>
        <begin position="39"/>
        <end position="718"/>
    </location>
</feature>
<dbReference type="InterPro" id="IPR020894">
    <property type="entry name" value="Cadherin_CS"/>
</dbReference>
<comment type="subcellular location">
    <subcellularLocation>
        <location evidence="1 9">Cell membrane</location>
        <topology evidence="1 9">Single-pass type I membrane protein</topology>
    </subcellularLocation>
</comment>
<evidence type="ECO:0000256" key="6">
    <source>
        <dbReference type="ARBA" id="ARBA00022989"/>
    </source>
</evidence>
<feature type="signal peptide" evidence="12">
    <location>
        <begin position="1"/>
        <end position="38"/>
    </location>
</feature>
<comment type="function">
    <text evidence="10">Cadherins are calcium-dependent cell adhesion proteins.</text>
</comment>
<proteinExistence type="predicted"/>
<keyword evidence="5 9" id="KW-0130">Cell adhesion</keyword>
<evidence type="ECO:0000256" key="8">
    <source>
        <dbReference type="PROSITE-ProRule" id="PRU00043"/>
    </source>
</evidence>
<feature type="domain" description="Cadherin" evidence="13">
    <location>
        <begin position="196"/>
        <end position="310"/>
    </location>
</feature>
<accession>A0ABM5GB47</accession>
<keyword evidence="6 11" id="KW-1133">Transmembrane helix</keyword>
<keyword evidence="12" id="KW-0732">Signal</keyword>
<dbReference type="PROSITE" id="PS00232">
    <property type="entry name" value="CADHERIN_1"/>
    <property type="match status" value="1"/>
</dbReference>
<reference evidence="15" key="1">
    <citation type="submission" date="2025-08" db="UniProtKB">
        <authorList>
            <consortium name="RefSeq"/>
        </authorList>
    </citation>
    <scope>IDENTIFICATION</scope>
</reference>
<sequence>MHIDCEENFSMHCCKWLSFALSLAQFGTCFSCTPNCDAEDWDQSFLRPQRMKHAGIRSLLVVHEDQLLTQPLESSQMSSGTDKQDASLADNEIKFLGGPYEATVPEMSEEGTSVIQVKAPDPPGARLLYRILPEQPYFSVEPTTGVIRTVYPVDRETQDKYFVVIQARAGQAGGRSATTTVTINISDVNDNPPRFRHKRYEMYVSEAAPVGTVLGKIKADDRDIGDNAAMDYVLQGEAPHIADIINNYETQEGMVVLNMSMDYETQNIYDIRVKGINRYIDERFLTEETRFEDTTVLRIRVQDVDEPPVFIANEFLMEIVEEDMNNSYVGAVSAKDPDQANSPIRYSIVHDKYVQGIFSIDEYNGTISITQPLDREKAAWHNITIKATESSNPEQTSEVNVYIQVLDINEYAPEFSKYYETYVCQNAKSGQLIQTVSAVDKDNSPEGHQFYFYLTEEATNSSGFAVEDNQNNTARIVTTRSGFRARDQFVFPLRILIADNGTPPLTSTNTLTVTVCDCDEEVHIQSCRYGAMLFSMGISVQALVAVVACALIILVFLLAIVALKQQTKPPLFHEKGEAFRENIVKYDDEGGGEQDTEAFDISALRNQTVLREHKPRRNITTQIQSLYRQSLQVGPESAIFREFISQKLEEANSDPNVPPYDSLKTYAFEGTGSLAGSLSSLGSNSTDPDGSYDHYLLELGLNFKQAGSIHHSAKKVKF</sequence>
<gene>
    <name evidence="15" type="primary">LOC110078043</name>
</gene>
<keyword evidence="14" id="KW-1185">Reference proteome</keyword>
<dbReference type="PANTHER" id="PTHR24027:SF323">
    <property type="entry name" value="CADHERIN-19"/>
    <property type="match status" value="1"/>
</dbReference>
<dbReference type="SUPFAM" id="SSF49313">
    <property type="entry name" value="Cadherin-like"/>
    <property type="match status" value="4"/>
</dbReference>
<evidence type="ECO:0000259" key="13">
    <source>
        <dbReference type="PROSITE" id="PS50268"/>
    </source>
</evidence>
<dbReference type="InterPro" id="IPR027397">
    <property type="entry name" value="Catenin-bd_sf"/>
</dbReference>
<protein>
    <submittedName>
        <fullName evidence="15">Cadherin-19-like</fullName>
    </submittedName>
</protein>
<dbReference type="Pfam" id="PF00028">
    <property type="entry name" value="Cadherin"/>
    <property type="match status" value="4"/>
</dbReference>
<dbReference type="InterPro" id="IPR039808">
    <property type="entry name" value="Cadherin"/>
</dbReference>
<keyword evidence="2 9" id="KW-0812">Transmembrane</keyword>
<dbReference type="Pfam" id="PF01049">
    <property type="entry name" value="CADH_Y-type_LIR"/>
    <property type="match status" value="1"/>
</dbReference>
<feature type="domain" description="Cadherin" evidence="13">
    <location>
        <begin position="311"/>
        <end position="415"/>
    </location>
</feature>
<evidence type="ECO:0000256" key="11">
    <source>
        <dbReference type="SAM" id="Phobius"/>
    </source>
</evidence>
<evidence type="ECO:0000256" key="12">
    <source>
        <dbReference type="SAM" id="SignalP"/>
    </source>
</evidence>
<dbReference type="InterPro" id="IPR000233">
    <property type="entry name" value="Cadherin_Y-type_LIR"/>
</dbReference>
<dbReference type="Gene3D" id="4.10.900.10">
    <property type="entry name" value="TCF3-CBD (Catenin binding domain)"/>
    <property type="match status" value="1"/>
</dbReference>
<dbReference type="Proteomes" id="UP001652642">
    <property type="component" value="Chromosome 4"/>
</dbReference>
<dbReference type="PROSITE" id="PS50268">
    <property type="entry name" value="CADHERIN_2"/>
    <property type="match status" value="4"/>
</dbReference>
<feature type="domain" description="Cadherin" evidence="13">
    <location>
        <begin position="415"/>
        <end position="534"/>
    </location>
</feature>
<dbReference type="InterPro" id="IPR015919">
    <property type="entry name" value="Cadherin-like_sf"/>
</dbReference>
<evidence type="ECO:0000313" key="14">
    <source>
        <dbReference type="Proteomes" id="UP001652642"/>
    </source>
</evidence>
<feature type="domain" description="Cadherin" evidence="13">
    <location>
        <begin position="96"/>
        <end position="195"/>
    </location>
</feature>
<evidence type="ECO:0000256" key="4">
    <source>
        <dbReference type="ARBA" id="ARBA00022837"/>
    </source>
</evidence>
<dbReference type="InterPro" id="IPR002126">
    <property type="entry name" value="Cadherin-like_dom"/>
</dbReference>
<name>A0ABM5GB47_9SAUR</name>
<keyword evidence="3" id="KW-0677">Repeat</keyword>
<evidence type="ECO:0000256" key="3">
    <source>
        <dbReference type="ARBA" id="ARBA00022737"/>
    </source>
</evidence>
<dbReference type="PRINTS" id="PR00205">
    <property type="entry name" value="CADHERIN"/>
</dbReference>
<evidence type="ECO:0000256" key="1">
    <source>
        <dbReference type="ARBA" id="ARBA00004251"/>
    </source>
</evidence>
<dbReference type="PANTHER" id="PTHR24027">
    <property type="entry name" value="CADHERIN-23"/>
    <property type="match status" value="1"/>
</dbReference>
<feature type="transmembrane region" description="Helical" evidence="11">
    <location>
        <begin position="542"/>
        <end position="563"/>
    </location>
</feature>
<dbReference type="CDD" id="cd11304">
    <property type="entry name" value="Cadherin_repeat"/>
    <property type="match status" value="3"/>
</dbReference>
<dbReference type="RefSeq" id="XP_072854864.1">
    <property type="nucleotide sequence ID" value="XM_072998763.1"/>
</dbReference>
<organism evidence="14 15">
    <name type="scientific">Pogona vitticeps</name>
    <name type="common">central bearded dragon</name>
    <dbReference type="NCBI Taxonomy" id="103695"/>
    <lineage>
        <taxon>Eukaryota</taxon>
        <taxon>Metazoa</taxon>
        <taxon>Chordata</taxon>
        <taxon>Craniata</taxon>
        <taxon>Vertebrata</taxon>
        <taxon>Euteleostomi</taxon>
        <taxon>Lepidosauria</taxon>
        <taxon>Squamata</taxon>
        <taxon>Bifurcata</taxon>
        <taxon>Unidentata</taxon>
        <taxon>Episquamata</taxon>
        <taxon>Toxicofera</taxon>
        <taxon>Iguania</taxon>
        <taxon>Acrodonta</taxon>
        <taxon>Agamidae</taxon>
        <taxon>Amphibolurinae</taxon>
        <taxon>Pogona</taxon>
    </lineage>
</organism>
<keyword evidence="7 11" id="KW-0472">Membrane</keyword>
<evidence type="ECO:0000256" key="5">
    <source>
        <dbReference type="ARBA" id="ARBA00022889"/>
    </source>
</evidence>
<evidence type="ECO:0000256" key="10">
    <source>
        <dbReference type="RuleBase" id="RU004357"/>
    </source>
</evidence>